<accession>A0A232EH37</accession>
<reference evidence="2 3" key="1">
    <citation type="journal article" date="2017" name="Curr. Biol.">
        <title>The Evolution of Venom by Co-option of Single-Copy Genes.</title>
        <authorList>
            <person name="Martinson E.O."/>
            <person name="Mrinalini"/>
            <person name="Kelkar Y.D."/>
            <person name="Chang C.H."/>
            <person name="Werren J.H."/>
        </authorList>
    </citation>
    <scope>NUCLEOTIDE SEQUENCE [LARGE SCALE GENOMIC DNA]</scope>
    <source>
        <strain evidence="2 3">Alberta</strain>
        <tissue evidence="2">Whole body</tissue>
    </source>
</reference>
<gene>
    <name evidence="2" type="ORF">TSAR_011895</name>
</gene>
<evidence type="ECO:0000313" key="2">
    <source>
        <dbReference type="EMBL" id="OXU17651.1"/>
    </source>
</evidence>
<dbReference type="EMBL" id="NNAY01004617">
    <property type="protein sequence ID" value="OXU17651.1"/>
    <property type="molecule type" value="Genomic_DNA"/>
</dbReference>
<keyword evidence="1" id="KW-0472">Membrane</keyword>
<sequence>MPLNVFSANAKFYEDQRRIKVHNNDDSIIKWLYLGQMSQQVLLHRRKKNKSDDDAPYVCLQHVVYIIVYSLWVFEVRKVRIFLKAGVHKQQKIIYSNRNLANC</sequence>
<keyword evidence="1" id="KW-0812">Transmembrane</keyword>
<proteinExistence type="predicted"/>
<name>A0A232EH37_9HYME</name>
<organism evidence="2 3">
    <name type="scientific">Trichomalopsis sarcophagae</name>
    <dbReference type="NCBI Taxonomy" id="543379"/>
    <lineage>
        <taxon>Eukaryota</taxon>
        <taxon>Metazoa</taxon>
        <taxon>Ecdysozoa</taxon>
        <taxon>Arthropoda</taxon>
        <taxon>Hexapoda</taxon>
        <taxon>Insecta</taxon>
        <taxon>Pterygota</taxon>
        <taxon>Neoptera</taxon>
        <taxon>Endopterygota</taxon>
        <taxon>Hymenoptera</taxon>
        <taxon>Apocrita</taxon>
        <taxon>Proctotrupomorpha</taxon>
        <taxon>Chalcidoidea</taxon>
        <taxon>Pteromalidae</taxon>
        <taxon>Pteromalinae</taxon>
        <taxon>Trichomalopsis</taxon>
    </lineage>
</organism>
<keyword evidence="3" id="KW-1185">Reference proteome</keyword>
<protein>
    <submittedName>
        <fullName evidence="2">Uncharacterized protein</fullName>
    </submittedName>
</protein>
<keyword evidence="1" id="KW-1133">Transmembrane helix</keyword>
<comment type="caution">
    <text evidence="2">The sequence shown here is derived from an EMBL/GenBank/DDBJ whole genome shotgun (WGS) entry which is preliminary data.</text>
</comment>
<dbReference type="Proteomes" id="UP000215335">
    <property type="component" value="Unassembled WGS sequence"/>
</dbReference>
<dbReference type="AlphaFoldDB" id="A0A232EH37"/>
<feature type="transmembrane region" description="Helical" evidence="1">
    <location>
        <begin position="55"/>
        <end position="74"/>
    </location>
</feature>
<evidence type="ECO:0000313" key="3">
    <source>
        <dbReference type="Proteomes" id="UP000215335"/>
    </source>
</evidence>
<evidence type="ECO:0000256" key="1">
    <source>
        <dbReference type="SAM" id="Phobius"/>
    </source>
</evidence>